<reference evidence="2" key="1">
    <citation type="submission" date="2011-07" db="EMBL/GenBank/DDBJ databases">
        <title>Divergent evolution of antigenic variation in African trypanosomes.</title>
        <authorList>
            <person name="Jackson A.P."/>
            <person name="Berry A."/>
            <person name="Allison H.C."/>
            <person name="Burton P."/>
            <person name="Anderson J."/>
            <person name="Aslett M."/>
            <person name="Brown R."/>
            <person name="Corton N."/>
            <person name="Harris D."/>
            <person name="Hauser H."/>
            <person name="Gamble J."/>
            <person name="Gilderthorp R."/>
            <person name="McQuillan J."/>
            <person name="Quail M.A."/>
            <person name="Sanders M."/>
            <person name="Van Tonder A."/>
            <person name="Ginger M.L."/>
            <person name="Donelson J.E."/>
            <person name="Field M.C."/>
            <person name="Barry J.D."/>
            <person name="Berriman M."/>
            <person name="Hertz-Fowler C."/>
        </authorList>
    </citation>
    <scope>NUCLEOTIDE SEQUENCE [LARGE SCALE GENOMIC DNA]</scope>
    <source>
        <strain evidence="2">IL3000</strain>
    </source>
</reference>
<sequence>MENDTLNSPRTSPVTMETTVEAILERARDDWGAVPAATFFSIYPVHRYVVVPNSPLTMQQYWKDWRRFVPDSVRRKCFQYRLRLMSALMRRHLDQDMARLRAAKVVTLEEWQREGGRVEIGPMARALLTEALLHAVLPSSPS</sequence>
<keyword evidence="2" id="KW-1185">Reference proteome</keyword>
<reference evidence="1 2" key="2">
    <citation type="journal article" date="2012" name="Proc. Natl. Acad. Sci. U.S.A.">
        <title>Antigenic diversity is generated by distinct evolutionary mechanisms in African trypanosome species.</title>
        <authorList>
            <person name="Jackson A.P."/>
            <person name="Berry A."/>
            <person name="Aslett M."/>
            <person name="Allison H.C."/>
            <person name="Burton P."/>
            <person name="Vavrova-Anderson J."/>
            <person name="Brown R."/>
            <person name="Browne H."/>
            <person name="Corton N."/>
            <person name="Hauser H."/>
            <person name="Gamble J."/>
            <person name="Gilderthorp R."/>
            <person name="Marcello L."/>
            <person name="McQuillan J."/>
            <person name="Otto T.D."/>
            <person name="Quail M.A."/>
            <person name="Sanders M.J."/>
            <person name="van Tonder A."/>
            <person name="Ginger M.L."/>
            <person name="Field M.C."/>
            <person name="Barry J.D."/>
            <person name="Hertz-Fowler C."/>
            <person name="Berriman M."/>
        </authorList>
    </citation>
    <scope>NUCLEOTIDE SEQUENCE [LARGE SCALE GENOMIC DNA]</scope>
    <source>
        <strain evidence="1 2">IL3000</strain>
    </source>
</reference>
<proteinExistence type="predicted"/>
<organism evidence="1 2">
    <name type="scientific">Trypanosoma congolense (strain IL3000)</name>
    <dbReference type="NCBI Taxonomy" id="1068625"/>
    <lineage>
        <taxon>Eukaryota</taxon>
        <taxon>Discoba</taxon>
        <taxon>Euglenozoa</taxon>
        <taxon>Kinetoplastea</taxon>
        <taxon>Metakinetoplastina</taxon>
        <taxon>Trypanosomatida</taxon>
        <taxon>Trypanosomatidae</taxon>
        <taxon>Trypanosoma</taxon>
        <taxon>Nannomonas</taxon>
    </lineage>
</organism>
<dbReference type="Proteomes" id="UP000000702">
    <property type="component" value="Unassembled WGS sequence"/>
</dbReference>
<gene>
    <name evidence="1" type="ORF">TCIL3000_0_22790</name>
</gene>
<protein>
    <submittedName>
        <fullName evidence="1">Uncharacterized protein</fullName>
    </submittedName>
</protein>
<evidence type="ECO:0000313" key="1">
    <source>
        <dbReference type="EMBL" id="CCD17460.1"/>
    </source>
</evidence>
<dbReference type="EMBL" id="CAEQ01002717">
    <property type="protein sequence ID" value="CCD17460.1"/>
    <property type="molecule type" value="Genomic_DNA"/>
</dbReference>
<evidence type="ECO:0000313" key="2">
    <source>
        <dbReference type="Proteomes" id="UP000000702"/>
    </source>
</evidence>
<comment type="caution">
    <text evidence="1">The sequence shown here is derived from an EMBL/GenBank/DDBJ whole genome shotgun (WGS) entry which is preliminary data.</text>
</comment>
<accession>F9WJF5</accession>
<name>F9WJF5_TRYCI</name>
<dbReference type="AlphaFoldDB" id="F9WJF5"/>